<dbReference type="InterPro" id="IPR036524">
    <property type="entry name" value="Frataxin/CyaY_sf"/>
</dbReference>
<dbReference type="EMBL" id="CP001329">
    <property type="protein sequence ID" value="ACO65767.1"/>
    <property type="molecule type" value="Genomic_DNA"/>
</dbReference>
<evidence type="ECO:0000313" key="14">
    <source>
        <dbReference type="Proteomes" id="UP000002009"/>
    </source>
</evidence>
<keyword evidence="4" id="KW-0409">Iron storage</keyword>
<evidence type="ECO:0000256" key="7">
    <source>
        <dbReference type="ARBA" id="ARBA00022946"/>
    </source>
</evidence>
<keyword evidence="9" id="KW-0408">Iron</keyword>
<evidence type="ECO:0000256" key="5">
    <source>
        <dbReference type="ARBA" id="ARBA00022448"/>
    </source>
</evidence>
<dbReference type="NCBIfam" id="TIGR03422">
    <property type="entry name" value="mito_frataxin"/>
    <property type="match status" value="1"/>
</dbReference>
<dbReference type="AlphaFoldDB" id="C1EBR3"/>
<dbReference type="GO" id="GO:0005739">
    <property type="term" value="C:mitochondrion"/>
    <property type="evidence" value="ECO:0007669"/>
    <property type="project" value="UniProtKB-SubCell"/>
</dbReference>
<dbReference type="GeneID" id="8246066"/>
<gene>
    <name evidence="13" type="primary">FRA</name>
    <name evidence="13" type="ORF">MICPUN_107399</name>
</gene>
<dbReference type="KEGG" id="mis:MICPUN_107399"/>
<dbReference type="InterPro" id="IPR017789">
    <property type="entry name" value="Frataxin"/>
</dbReference>
<reference evidence="13 14" key="1">
    <citation type="journal article" date="2009" name="Science">
        <title>Green evolution and dynamic adaptations revealed by genomes of the marine picoeukaryotes Micromonas.</title>
        <authorList>
            <person name="Worden A.Z."/>
            <person name="Lee J.H."/>
            <person name="Mock T."/>
            <person name="Rouze P."/>
            <person name="Simmons M.P."/>
            <person name="Aerts A.L."/>
            <person name="Allen A.E."/>
            <person name="Cuvelier M.L."/>
            <person name="Derelle E."/>
            <person name="Everett M.V."/>
            <person name="Foulon E."/>
            <person name="Grimwood J."/>
            <person name="Gundlach H."/>
            <person name="Henrissat B."/>
            <person name="Napoli C."/>
            <person name="McDonald S.M."/>
            <person name="Parker M.S."/>
            <person name="Rombauts S."/>
            <person name="Salamov A."/>
            <person name="Von Dassow P."/>
            <person name="Badger J.H."/>
            <person name="Coutinho P.M."/>
            <person name="Demir E."/>
            <person name="Dubchak I."/>
            <person name="Gentemann C."/>
            <person name="Eikrem W."/>
            <person name="Gready J.E."/>
            <person name="John U."/>
            <person name="Lanier W."/>
            <person name="Lindquist E.A."/>
            <person name="Lucas S."/>
            <person name="Mayer K.F."/>
            <person name="Moreau H."/>
            <person name="Not F."/>
            <person name="Otillar R."/>
            <person name="Panaud O."/>
            <person name="Pangilinan J."/>
            <person name="Paulsen I."/>
            <person name="Piegu B."/>
            <person name="Poliakov A."/>
            <person name="Robbens S."/>
            <person name="Schmutz J."/>
            <person name="Toulza E."/>
            <person name="Wyss T."/>
            <person name="Zelensky A."/>
            <person name="Zhou K."/>
            <person name="Armbrust E.V."/>
            <person name="Bhattacharya D."/>
            <person name="Goodenough U.W."/>
            <person name="Van de Peer Y."/>
            <person name="Grigoriev I.V."/>
        </authorList>
    </citation>
    <scope>NUCLEOTIDE SEQUENCE [LARGE SCALE GENOMIC DNA]</scope>
    <source>
        <strain evidence="14">RCC299 / NOUM17</strain>
    </source>
</reference>
<dbReference type="InterPro" id="IPR020895">
    <property type="entry name" value="Frataxin_CS"/>
</dbReference>
<dbReference type="NCBIfam" id="TIGR03421">
    <property type="entry name" value="FeS_CyaY"/>
    <property type="match status" value="1"/>
</dbReference>
<dbReference type="GO" id="GO:0004322">
    <property type="term" value="F:ferroxidase activity"/>
    <property type="evidence" value="ECO:0007669"/>
    <property type="project" value="UniProtKB-EC"/>
</dbReference>
<keyword evidence="10" id="KW-0406">Ion transport</keyword>
<evidence type="ECO:0000256" key="12">
    <source>
        <dbReference type="ARBA" id="ARBA00047990"/>
    </source>
</evidence>
<dbReference type="PANTHER" id="PTHR16821:SF2">
    <property type="entry name" value="FRATAXIN, MITOCHONDRIAL"/>
    <property type="match status" value="1"/>
</dbReference>
<dbReference type="OrthoDB" id="1897642at2759"/>
<dbReference type="GO" id="GO:0006826">
    <property type="term" value="P:iron ion transport"/>
    <property type="evidence" value="ECO:0007669"/>
    <property type="project" value="UniProtKB-KW"/>
</dbReference>
<evidence type="ECO:0000256" key="2">
    <source>
        <dbReference type="ARBA" id="ARBA00008183"/>
    </source>
</evidence>
<dbReference type="InParanoid" id="C1EBR3"/>
<dbReference type="GO" id="GO:0008198">
    <property type="term" value="F:ferrous iron binding"/>
    <property type="evidence" value="ECO:0007669"/>
    <property type="project" value="TreeGrafter"/>
</dbReference>
<dbReference type="PROSITE" id="PS01344">
    <property type="entry name" value="FRATAXIN_1"/>
    <property type="match status" value="1"/>
</dbReference>
<accession>C1EBR3</accession>
<keyword evidence="14" id="KW-1185">Reference proteome</keyword>
<name>C1EBR3_MICCC</name>
<dbReference type="InterPro" id="IPR002908">
    <property type="entry name" value="Frataxin/CyaY"/>
</dbReference>
<evidence type="ECO:0000256" key="9">
    <source>
        <dbReference type="ARBA" id="ARBA00023004"/>
    </source>
</evidence>
<organism evidence="13 14">
    <name type="scientific">Micromonas commoda (strain RCC299 / NOUM17 / CCMP2709)</name>
    <name type="common">Picoplanktonic green alga</name>
    <dbReference type="NCBI Taxonomy" id="296587"/>
    <lineage>
        <taxon>Eukaryota</taxon>
        <taxon>Viridiplantae</taxon>
        <taxon>Chlorophyta</taxon>
        <taxon>Mamiellophyceae</taxon>
        <taxon>Mamiellales</taxon>
        <taxon>Mamiellaceae</taxon>
        <taxon>Micromonas</taxon>
    </lineage>
</organism>
<keyword evidence="5" id="KW-0813">Transport</keyword>
<dbReference type="RefSeq" id="XP_002504509.1">
    <property type="nucleotide sequence ID" value="XM_002504463.1"/>
</dbReference>
<dbReference type="GO" id="GO:0034986">
    <property type="term" value="F:iron chaperone activity"/>
    <property type="evidence" value="ECO:0007669"/>
    <property type="project" value="TreeGrafter"/>
</dbReference>
<comment type="subcellular location">
    <subcellularLocation>
        <location evidence="1">Mitochondrion</location>
    </subcellularLocation>
</comment>
<dbReference type="eggNOG" id="KOG3413">
    <property type="taxonomic scope" value="Eukaryota"/>
</dbReference>
<dbReference type="Pfam" id="PF01491">
    <property type="entry name" value="Frataxin_Cyay"/>
    <property type="match status" value="1"/>
</dbReference>
<evidence type="ECO:0000256" key="4">
    <source>
        <dbReference type="ARBA" id="ARBA00022434"/>
    </source>
</evidence>
<sequence>MSRRLLSSLARGAGRLAAPRSTRLAPIASGAASSVEAFTRRDRMSTSRVCDWMPAKSESAGLVEQRRGVKTESKEEMVFHKVADEMLHNLQDAVEAWGEDNAGDDFDLSHEMGVVTIAMGSGKGTYVINKQAPNRQIWVSSPVSGPLRYDYDPARKAWFYHRDGHLLHERLREELLGMFGGDLDLEGLNE</sequence>
<protein>
    <recommendedName>
        <fullName evidence="3">ferroxidase</fullName>
        <ecNumber evidence="3">1.16.3.1</ecNumber>
    </recommendedName>
</protein>
<dbReference type="GO" id="GO:0051537">
    <property type="term" value="F:2 iron, 2 sulfur cluster binding"/>
    <property type="evidence" value="ECO:0007669"/>
    <property type="project" value="TreeGrafter"/>
</dbReference>
<evidence type="ECO:0000256" key="8">
    <source>
        <dbReference type="ARBA" id="ARBA00023002"/>
    </source>
</evidence>
<dbReference type="SUPFAM" id="SSF55387">
    <property type="entry name" value="Frataxin/Nqo15-like"/>
    <property type="match status" value="1"/>
</dbReference>
<dbReference type="PANTHER" id="PTHR16821">
    <property type="entry name" value="FRATAXIN"/>
    <property type="match status" value="1"/>
</dbReference>
<evidence type="ECO:0000256" key="10">
    <source>
        <dbReference type="ARBA" id="ARBA00023065"/>
    </source>
</evidence>
<dbReference type="GO" id="GO:0006879">
    <property type="term" value="P:intracellular iron ion homeostasis"/>
    <property type="evidence" value="ECO:0007669"/>
    <property type="project" value="UniProtKB-KW"/>
</dbReference>
<proteinExistence type="inferred from homology"/>
<dbReference type="PROSITE" id="PS50810">
    <property type="entry name" value="FRATAXIN_2"/>
    <property type="match status" value="1"/>
</dbReference>
<dbReference type="STRING" id="296587.C1EBR3"/>
<keyword evidence="6" id="KW-0410">Iron transport</keyword>
<keyword evidence="11" id="KW-0496">Mitochondrion</keyword>
<comment type="catalytic activity">
    <reaction evidence="12">
        <text>4 Fe(2+) + O2 + 4 H(+) = 4 Fe(3+) + 2 H2O</text>
        <dbReference type="Rhea" id="RHEA:11148"/>
        <dbReference type="ChEBI" id="CHEBI:15377"/>
        <dbReference type="ChEBI" id="CHEBI:15378"/>
        <dbReference type="ChEBI" id="CHEBI:15379"/>
        <dbReference type="ChEBI" id="CHEBI:29033"/>
        <dbReference type="ChEBI" id="CHEBI:29034"/>
        <dbReference type="EC" id="1.16.3.1"/>
    </reaction>
</comment>
<evidence type="ECO:0000256" key="11">
    <source>
        <dbReference type="ARBA" id="ARBA00023128"/>
    </source>
</evidence>
<evidence type="ECO:0000256" key="1">
    <source>
        <dbReference type="ARBA" id="ARBA00004173"/>
    </source>
</evidence>
<evidence type="ECO:0000256" key="3">
    <source>
        <dbReference type="ARBA" id="ARBA00013107"/>
    </source>
</evidence>
<evidence type="ECO:0000313" key="13">
    <source>
        <dbReference type="EMBL" id="ACO65767.1"/>
    </source>
</evidence>
<comment type="similarity">
    <text evidence="2">Belongs to the frataxin family.</text>
</comment>
<keyword evidence="7" id="KW-0809">Transit peptide</keyword>
<dbReference type="Proteomes" id="UP000002009">
    <property type="component" value="Chromosome 9"/>
</dbReference>
<dbReference type="GO" id="GO:0016226">
    <property type="term" value="P:iron-sulfur cluster assembly"/>
    <property type="evidence" value="ECO:0007669"/>
    <property type="project" value="InterPro"/>
</dbReference>
<evidence type="ECO:0000256" key="6">
    <source>
        <dbReference type="ARBA" id="ARBA00022496"/>
    </source>
</evidence>
<dbReference type="EC" id="1.16.3.1" evidence="3"/>
<dbReference type="FunCoup" id="C1EBR3">
    <property type="interactions" value="1117"/>
</dbReference>
<dbReference type="SMART" id="SM01219">
    <property type="entry name" value="Frataxin_Cyay"/>
    <property type="match status" value="1"/>
</dbReference>
<dbReference type="GO" id="GO:0008199">
    <property type="term" value="F:ferric iron binding"/>
    <property type="evidence" value="ECO:0007669"/>
    <property type="project" value="InterPro"/>
</dbReference>
<dbReference type="Gene3D" id="3.30.920.10">
    <property type="entry name" value="Frataxin/CyaY"/>
    <property type="match status" value="1"/>
</dbReference>
<keyword evidence="8" id="KW-0560">Oxidoreductase</keyword>